<keyword evidence="1" id="KW-0812">Transmembrane</keyword>
<keyword evidence="3" id="KW-1185">Reference proteome</keyword>
<evidence type="ECO:0000313" key="3">
    <source>
        <dbReference type="Proteomes" id="UP000184121"/>
    </source>
</evidence>
<dbReference type="STRING" id="29534.SAMN05444366_2139"/>
<dbReference type="AlphaFoldDB" id="A0A1M7FJL1"/>
<keyword evidence="1" id="KW-1133">Transmembrane helix</keyword>
<gene>
    <name evidence="2" type="ORF">SAMN05444366_2139</name>
</gene>
<reference evidence="3" key="1">
    <citation type="submission" date="2016-11" db="EMBL/GenBank/DDBJ databases">
        <authorList>
            <person name="Varghese N."/>
            <person name="Submissions S."/>
        </authorList>
    </citation>
    <scope>NUCLEOTIDE SEQUENCE [LARGE SCALE GENOMIC DNA]</scope>
    <source>
        <strain evidence="3">DSM 1811</strain>
    </source>
</reference>
<name>A0A1M7FJL1_9FLAO</name>
<sequence length="65" mass="7742">MKIIIYTLLVLAYVFFLCICFLWLITYGSGHNIPEETNRWLIYMTIFSVLFVLVFSIMKKKLTDN</sequence>
<feature type="transmembrane region" description="Helical" evidence="1">
    <location>
        <begin position="40"/>
        <end position="58"/>
    </location>
</feature>
<dbReference type="Proteomes" id="UP000184121">
    <property type="component" value="Unassembled WGS sequence"/>
</dbReference>
<feature type="transmembrane region" description="Helical" evidence="1">
    <location>
        <begin position="7"/>
        <end position="28"/>
    </location>
</feature>
<accession>A0A1M7FJL1</accession>
<evidence type="ECO:0000313" key="2">
    <source>
        <dbReference type="EMBL" id="SHM03827.1"/>
    </source>
</evidence>
<keyword evidence="1" id="KW-0472">Membrane</keyword>
<organism evidence="2 3">
    <name type="scientific">Flavobacterium saccharophilum</name>
    <dbReference type="NCBI Taxonomy" id="29534"/>
    <lineage>
        <taxon>Bacteria</taxon>
        <taxon>Pseudomonadati</taxon>
        <taxon>Bacteroidota</taxon>
        <taxon>Flavobacteriia</taxon>
        <taxon>Flavobacteriales</taxon>
        <taxon>Flavobacteriaceae</taxon>
        <taxon>Flavobacterium</taxon>
    </lineage>
</organism>
<proteinExistence type="predicted"/>
<evidence type="ECO:0000256" key="1">
    <source>
        <dbReference type="SAM" id="Phobius"/>
    </source>
</evidence>
<protein>
    <submittedName>
        <fullName evidence="2">Uncharacterized protein</fullName>
    </submittedName>
</protein>
<dbReference type="EMBL" id="FRBY01000003">
    <property type="protein sequence ID" value="SHM03827.1"/>
    <property type="molecule type" value="Genomic_DNA"/>
</dbReference>